<name>A0A3N0AFZ3_9ACTN</name>
<reference evidence="2" key="1">
    <citation type="submission" date="2018-05" db="EMBL/GenBank/DDBJ databases">
        <title>Genome Sequencing of selected type strains of the family Eggerthellaceae.</title>
        <authorList>
            <person name="Danylec N."/>
            <person name="Stoll D.A."/>
            <person name="Doetsch A."/>
            <person name="Huch M."/>
        </authorList>
    </citation>
    <scope>NUCLEOTIDE SEQUENCE [LARGE SCALE GENOMIC DNA]</scope>
    <source>
        <strain evidence="2">DSM 17537</strain>
    </source>
</reference>
<protein>
    <recommendedName>
        <fullName evidence="3">Fido domain-containing protein</fullName>
    </recommendedName>
</protein>
<organism evidence="1 2">
    <name type="scientific">Slackia faecicanis</name>
    <dbReference type="NCBI Taxonomy" id="255723"/>
    <lineage>
        <taxon>Bacteria</taxon>
        <taxon>Bacillati</taxon>
        <taxon>Actinomycetota</taxon>
        <taxon>Coriobacteriia</taxon>
        <taxon>Eggerthellales</taxon>
        <taxon>Eggerthellaceae</taxon>
        <taxon>Slackia</taxon>
    </lineage>
</organism>
<gene>
    <name evidence="1" type="ORF">DMP07_03455</name>
</gene>
<dbReference type="EMBL" id="QICB01000002">
    <property type="protein sequence ID" value="RNL20651.1"/>
    <property type="molecule type" value="Genomic_DNA"/>
</dbReference>
<dbReference type="AlphaFoldDB" id="A0A3N0AFZ3"/>
<evidence type="ECO:0000313" key="1">
    <source>
        <dbReference type="EMBL" id="RNL20651.1"/>
    </source>
</evidence>
<sequence>MEGMSDDLFARFVAILADESFSEIRRIAGQRPLLYSEFRTLPLPDGVTESQAWTLLSTLRKTMAVTIPVTDGRGKKGWYVPTKSIAENLAEIDRSCKTGSVLDLAMSSKNATYFLLESSIDDAIESIRGDGMSIGHERARELILEEREPESPEEQLLANVRRIQRSLPEKAHEHCTPELLSELYEQLSWNMGTQTTASIPETPFVWQKAKRGSEESLEIVANIIEGRRIDREEHPLLLAQGIRHIFMSHLPLPAWNGAAAAIAMKLLYLKADLPVLTHVPVMKAQRDWMGGLYRPPLVSAEPKDSETLVDGEVDFTTYVDVYTKLAVIKIHEMEAEFDRVVRRDTRLSHDLQGVFDINHRQRMVLQQALDNPEAVFKIETHRAMNNIAYATARGDLLGLSELGFLRKTRKEHAFVFTVEPDLRRTLSAFLGTKRRGRA</sequence>
<keyword evidence="2" id="KW-1185">Reference proteome</keyword>
<proteinExistence type="predicted"/>
<accession>A0A3N0AFZ3</accession>
<evidence type="ECO:0000313" key="2">
    <source>
        <dbReference type="Proteomes" id="UP000267368"/>
    </source>
</evidence>
<dbReference type="Proteomes" id="UP000267368">
    <property type="component" value="Unassembled WGS sequence"/>
</dbReference>
<evidence type="ECO:0008006" key="3">
    <source>
        <dbReference type="Google" id="ProtNLM"/>
    </source>
</evidence>
<comment type="caution">
    <text evidence="1">The sequence shown here is derived from an EMBL/GenBank/DDBJ whole genome shotgun (WGS) entry which is preliminary data.</text>
</comment>